<evidence type="ECO:0000259" key="3">
    <source>
        <dbReference type="Pfam" id="PF24883"/>
    </source>
</evidence>
<feature type="signal peptide" evidence="2">
    <location>
        <begin position="1"/>
        <end position="18"/>
    </location>
</feature>
<evidence type="ECO:0000256" key="1">
    <source>
        <dbReference type="ARBA" id="ARBA00022737"/>
    </source>
</evidence>
<keyword evidence="5" id="KW-1185">Reference proteome</keyword>
<dbReference type="Proteomes" id="UP001301769">
    <property type="component" value="Unassembled WGS sequence"/>
</dbReference>
<name>A0AAN7B6H6_9PEZI</name>
<dbReference type="EMBL" id="MU858122">
    <property type="protein sequence ID" value="KAK4212693.1"/>
    <property type="molecule type" value="Genomic_DNA"/>
</dbReference>
<evidence type="ECO:0000313" key="4">
    <source>
        <dbReference type="EMBL" id="KAK4212693.1"/>
    </source>
</evidence>
<evidence type="ECO:0000256" key="2">
    <source>
        <dbReference type="SAM" id="SignalP"/>
    </source>
</evidence>
<dbReference type="PANTHER" id="PTHR10039">
    <property type="entry name" value="AMELOGENIN"/>
    <property type="match status" value="1"/>
</dbReference>
<feature type="domain" description="Nephrocystin 3-like N-terminal" evidence="3">
    <location>
        <begin position="182"/>
        <end position="303"/>
    </location>
</feature>
<accession>A0AAN7B6H6</accession>
<gene>
    <name evidence="4" type="ORF">QBC37DRAFT_401244</name>
</gene>
<dbReference type="AlphaFoldDB" id="A0AAN7B6H6"/>
<reference evidence="4" key="2">
    <citation type="submission" date="2023-05" db="EMBL/GenBank/DDBJ databases">
        <authorList>
            <consortium name="Lawrence Berkeley National Laboratory"/>
            <person name="Steindorff A."/>
            <person name="Hensen N."/>
            <person name="Bonometti L."/>
            <person name="Westerberg I."/>
            <person name="Brannstrom I.O."/>
            <person name="Guillou S."/>
            <person name="Cros-Aarteil S."/>
            <person name="Calhoun S."/>
            <person name="Haridas S."/>
            <person name="Kuo A."/>
            <person name="Mondo S."/>
            <person name="Pangilinan J."/>
            <person name="Riley R."/>
            <person name="Labutti K."/>
            <person name="Andreopoulos B."/>
            <person name="Lipzen A."/>
            <person name="Chen C."/>
            <person name="Yanf M."/>
            <person name="Daum C."/>
            <person name="Ng V."/>
            <person name="Clum A."/>
            <person name="Ohm R."/>
            <person name="Martin F."/>
            <person name="Silar P."/>
            <person name="Natvig D."/>
            <person name="Lalanne C."/>
            <person name="Gautier V."/>
            <person name="Ament-Velasquez S.L."/>
            <person name="Kruys A."/>
            <person name="Hutchinson M.I."/>
            <person name="Powell A.J."/>
            <person name="Barry K."/>
            <person name="Miller A.N."/>
            <person name="Grigoriev I.V."/>
            <person name="Debuchy R."/>
            <person name="Gladieux P."/>
            <person name="Thoren M.H."/>
            <person name="Johannesson H."/>
        </authorList>
    </citation>
    <scope>NUCLEOTIDE SEQUENCE</scope>
    <source>
        <strain evidence="4">PSN293</strain>
    </source>
</reference>
<keyword evidence="1" id="KW-0677">Repeat</keyword>
<reference evidence="4" key="1">
    <citation type="journal article" date="2023" name="Mol. Phylogenet. Evol.">
        <title>Genome-scale phylogeny and comparative genomics of the fungal order Sordariales.</title>
        <authorList>
            <person name="Hensen N."/>
            <person name="Bonometti L."/>
            <person name="Westerberg I."/>
            <person name="Brannstrom I.O."/>
            <person name="Guillou S."/>
            <person name="Cros-Aarteil S."/>
            <person name="Calhoun S."/>
            <person name="Haridas S."/>
            <person name="Kuo A."/>
            <person name="Mondo S."/>
            <person name="Pangilinan J."/>
            <person name="Riley R."/>
            <person name="LaButti K."/>
            <person name="Andreopoulos B."/>
            <person name="Lipzen A."/>
            <person name="Chen C."/>
            <person name="Yan M."/>
            <person name="Daum C."/>
            <person name="Ng V."/>
            <person name="Clum A."/>
            <person name="Steindorff A."/>
            <person name="Ohm R.A."/>
            <person name="Martin F."/>
            <person name="Silar P."/>
            <person name="Natvig D.O."/>
            <person name="Lalanne C."/>
            <person name="Gautier V."/>
            <person name="Ament-Velasquez S.L."/>
            <person name="Kruys A."/>
            <person name="Hutchinson M.I."/>
            <person name="Powell A.J."/>
            <person name="Barry K."/>
            <person name="Miller A.N."/>
            <person name="Grigoriev I.V."/>
            <person name="Debuchy R."/>
            <person name="Gladieux P."/>
            <person name="Hiltunen Thoren M."/>
            <person name="Johannesson H."/>
        </authorList>
    </citation>
    <scope>NUCLEOTIDE SEQUENCE</scope>
    <source>
        <strain evidence="4">PSN293</strain>
    </source>
</reference>
<dbReference type="Pfam" id="PF24883">
    <property type="entry name" value="NPHP3_N"/>
    <property type="match status" value="1"/>
</dbReference>
<keyword evidence="2" id="KW-0732">Signal</keyword>
<sequence length="544" mass="59877">MADPLSTVASVAGLLSLAIQLSQLSFQYVASIKGSSKAWSSYIVELSSLTSVLLKAQQASDAADKHTIITASSIPPSAIYECQAELSQLKAILSEKLRKQGLRGKLEMLAWPFSESETEKRHAEELLSWLEPKCDPPPIALETIAEEVCPDTGKAALASDPYVSWHRDQVASRTQPFSVADIYSATIVDDIFTSFPDATVSYHFFRDGRQESLADVLRHLVWQHLSQPTGLSKLAERIYSKSKPTKAPVLLKELVKILCDIGSSSARAYLVLDGLDEFPLYSKLLKHLPEFTAAGIRVLVSSRDLPAIESLLSGPTVVDARASRSDIGTCVSWRLGEDSELDEGVFTAELKEEICTKLVEHIRGSFLLCRMSMDRICNATTVKSLRTKLQTLPSSHEDAYTDTLNRILKQEPERRELASHALSWVCVSVRPLDMAELRHAVASLDTDGLSYDDNDLATEKSIISSCLGMLVTSKTGISRRHVQFGSWKGFQHPRRMLLGVSLGTQTDPGRILELTHVGLAGFPWMDGVALGDINRPRERGQDTA</sequence>
<dbReference type="InterPro" id="IPR056884">
    <property type="entry name" value="NPHP3-like_N"/>
</dbReference>
<comment type="caution">
    <text evidence="4">The sequence shown here is derived from an EMBL/GenBank/DDBJ whole genome shotgun (WGS) entry which is preliminary data.</text>
</comment>
<evidence type="ECO:0000313" key="5">
    <source>
        <dbReference type="Proteomes" id="UP001301769"/>
    </source>
</evidence>
<feature type="chain" id="PRO_5043012417" description="Nephrocystin 3-like N-terminal domain-containing protein" evidence="2">
    <location>
        <begin position="19"/>
        <end position="544"/>
    </location>
</feature>
<proteinExistence type="predicted"/>
<organism evidence="4 5">
    <name type="scientific">Rhypophila decipiens</name>
    <dbReference type="NCBI Taxonomy" id="261697"/>
    <lineage>
        <taxon>Eukaryota</taxon>
        <taxon>Fungi</taxon>
        <taxon>Dikarya</taxon>
        <taxon>Ascomycota</taxon>
        <taxon>Pezizomycotina</taxon>
        <taxon>Sordariomycetes</taxon>
        <taxon>Sordariomycetidae</taxon>
        <taxon>Sordariales</taxon>
        <taxon>Naviculisporaceae</taxon>
        <taxon>Rhypophila</taxon>
    </lineage>
</organism>
<protein>
    <recommendedName>
        <fullName evidence="3">Nephrocystin 3-like N-terminal domain-containing protein</fullName>
    </recommendedName>
</protein>